<dbReference type="Pfam" id="PF13563">
    <property type="entry name" value="2_5_RNA_ligase2"/>
    <property type="match status" value="1"/>
</dbReference>
<dbReference type="SUPFAM" id="SSF55144">
    <property type="entry name" value="LigT-like"/>
    <property type="match status" value="1"/>
</dbReference>
<dbReference type="GO" id="GO:0008664">
    <property type="term" value="F:RNA 2',3'-cyclic 3'-phosphodiesterase activity"/>
    <property type="evidence" value="ECO:0007669"/>
    <property type="project" value="InterPro"/>
</dbReference>
<protein>
    <submittedName>
        <fullName evidence="2">2'-5' RNA ligase</fullName>
    </submittedName>
</protein>
<dbReference type="OrthoDB" id="7061261at2"/>
<keyword evidence="3" id="KW-1185">Reference proteome</keyword>
<dbReference type="STRING" id="578942.SAMN05216289_107108"/>
<dbReference type="InterPro" id="IPR004175">
    <property type="entry name" value="RNA_CPDase"/>
</dbReference>
<gene>
    <name evidence="2" type="ORF">SAMN05216289_107108</name>
</gene>
<evidence type="ECO:0000313" key="3">
    <source>
        <dbReference type="Proteomes" id="UP000198575"/>
    </source>
</evidence>
<dbReference type="PANTHER" id="PTHR35561:SF1">
    <property type="entry name" value="RNA 2',3'-CYCLIC PHOSPHODIESTERASE"/>
    <property type="match status" value="1"/>
</dbReference>
<dbReference type="EMBL" id="FOVF01000007">
    <property type="protein sequence ID" value="SFN20359.1"/>
    <property type="molecule type" value="Genomic_DNA"/>
</dbReference>
<evidence type="ECO:0000256" key="1">
    <source>
        <dbReference type="ARBA" id="ARBA00022801"/>
    </source>
</evidence>
<organism evidence="2 3">
    <name type="scientific">Dokdonella immobilis</name>
    <dbReference type="NCBI Taxonomy" id="578942"/>
    <lineage>
        <taxon>Bacteria</taxon>
        <taxon>Pseudomonadati</taxon>
        <taxon>Pseudomonadota</taxon>
        <taxon>Gammaproteobacteria</taxon>
        <taxon>Lysobacterales</taxon>
        <taxon>Rhodanobacteraceae</taxon>
        <taxon>Dokdonella</taxon>
    </lineage>
</organism>
<dbReference type="RefSeq" id="WP_092406585.1">
    <property type="nucleotide sequence ID" value="NZ_FOVF01000007.1"/>
</dbReference>
<keyword evidence="2" id="KW-0436">Ligase</keyword>
<dbReference type="Gene3D" id="3.90.1140.10">
    <property type="entry name" value="Cyclic phosphodiesterase"/>
    <property type="match status" value="1"/>
</dbReference>
<dbReference type="PANTHER" id="PTHR35561">
    <property type="entry name" value="RNA 2',3'-CYCLIC PHOSPHODIESTERASE"/>
    <property type="match status" value="1"/>
</dbReference>
<evidence type="ECO:0000313" key="2">
    <source>
        <dbReference type="EMBL" id="SFN20359.1"/>
    </source>
</evidence>
<dbReference type="AlphaFoldDB" id="A0A1I4X563"/>
<dbReference type="InterPro" id="IPR009097">
    <property type="entry name" value="Cyclic_Pdiesterase"/>
</dbReference>
<sequence>MHTYFFALFPDAATRGRIAGAAASVQQRCRLRGHLVDPARLHLTLHFIGRFDAAQAQLEGRARGVGALTATETAPLAFVLDHAFSFARPRGKAPCVFGVGDGAARLKELAARLEVAMATRVADDAARPFRPHVTWLYSADRIDAVQPTAPIAWCARTLSLAHGISGEPAYRILASWPLPVDSEIP</sequence>
<name>A0A1I4X563_9GAMM</name>
<dbReference type="Proteomes" id="UP000198575">
    <property type="component" value="Unassembled WGS sequence"/>
</dbReference>
<dbReference type="GO" id="GO:0016874">
    <property type="term" value="F:ligase activity"/>
    <property type="evidence" value="ECO:0007669"/>
    <property type="project" value="UniProtKB-KW"/>
</dbReference>
<keyword evidence="1" id="KW-0378">Hydrolase</keyword>
<accession>A0A1I4X563</accession>
<dbReference type="GO" id="GO:0004113">
    <property type="term" value="F:2',3'-cyclic-nucleotide 3'-phosphodiesterase activity"/>
    <property type="evidence" value="ECO:0007669"/>
    <property type="project" value="InterPro"/>
</dbReference>
<proteinExistence type="predicted"/>
<reference evidence="2 3" key="1">
    <citation type="submission" date="2016-10" db="EMBL/GenBank/DDBJ databases">
        <authorList>
            <person name="de Groot N.N."/>
        </authorList>
    </citation>
    <scope>NUCLEOTIDE SEQUENCE [LARGE SCALE GENOMIC DNA]</scope>
    <source>
        <strain evidence="2 3">CGMCC 1.7659</strain>
    </source>
</reference>